<organism evidence="1 2">
    <name type="scientific">Janthinobacterium lividum</name>
    <dbReference type="NCBI Taxonomy" id="29581"/>
    <lineage>
        <taxon>Bacteria</taxon>
        <taxon>Pseudomonadati</taxon>
        <taxon>Pseudomonadota</taxon>
        <taxon>Betaproteobacteria</taxon>
        <taxon>Burkholderiales</taxon>
        <taxon>Oxalobacteraceae</taxon>
        <taxon>Janthinobacterium</taxon>
    </lineage>
</organism>
<gene>
    <name evidence="1" type="ORF">FHI69_02885</name>
</gene>
<comment type="caution">
    <text evidence="1">The sequence shown here is derived from an EMBL/GenBank/DDBJ whole genome shotgun (WGS) entry which is preliminary data.</text>
</comment>
<evidence type="ECO:0000313" key="1">
    <source>
        <dbReference type="EMBL" id="TNC78257.1"/>
    </source>
</evidence>
<accession>A0A5C4P032</accession>
<dbReference type="RefSeq" id="WP_139089423.1">
    <property type="nucleotide sequence ID" value="NZ_VDGE01000001.1"/>
</dbReference>
<dbReference type="Proteomes" id="UP000305681">
    <property type="component" value="Unassembled WGS sequence"/>
</dbReference>
<dbReference type="AlphaFoldDB" id="A0A5C4P032"/>
<name>A0A5C4P032_9BURK</name>
<proteinExistence type="predicted"/>
<evidence type="ECO:0000313" key="2">
    <source>
        <dbReference type="Proteomes" id="UP000305681"/>
    </source>
</evidence>
<sequence length="352" mass="35926">MTPIGGTRDRLIMNTVPRFQPANDRVLLLAATAQAFKVAATTIAAPASIDFTAGLVNMQGQVAFAASNASVLTRVGNVATLTYGGMVGESVTVTASIVVDGLTYTASQTVSKIFDGVTGNSSRVCYSKTSLSSLATAPSTISTEGSASFPPLNTWGAGTVWEGSPQAFGAGESLYRSDGIFNPASGTTSWAAPYLNALKVGRLSAIAIDAGAIKAGDFEGVTLHGGSGYAHSTYTWPPNLGTGYHLSAAGILLGNPLLGKYLQLDADGNIYAPGFSIVNGSAIFSGDLGGAAGTFKGELKAATGSFKGELMAATGTFGLIRSATSGQRTEYDSNGIRIYNAAGNLIARFGVW</sequence>
<protein>
    <submittedName>
        <fullName evidence="1">Uncharacterized protein</fullName>
    </submittedName>
</protein>
<reference evidence="1 2" key="1">
    <citation type="submission" date="2019-06" db="EMBL/GenBank/DDBJ databases">
        <title>Genome sequence of Janthinobacterium lividum UCD_MED1.</title>
        <authorList>
            <person name="De Leon M.E."/>
            <person name="Jospin G."/>
        </authorList>
    </citation>
    <scope>NUCLEOTIDE SEQUENCE [LARGE SCALE GENOMIC DNA]</scope>
    <source>
        <strain evidence="1 2">UCD_MED1</strain>
    </source>
</reference>
<dbReference type="EMBL" id="VDGE01000001">
    <property type="protein sequence ID" value="TNC78257.1"/>
    <property type="molecule type" value="Genomic_DNA"/>
</dbReference>